<dbReference type="NCBIfam" id="TIGR00158">
    <property type="entry name" value="L9"/>
    <property type="match status" value="1"/>
</dbReference>
<keyword evidence="2" id="KW-0699">rRNA-binding</keyword>
<evidence type="ECO:0000256" key="1">
    <source>
        <dbReference type="ARBA" id="ARBA00010605"/>
    </source>
</evidence>
<dbReference type="Pfam" id="PF01281">
    <property type="entry name" value="Ribosomal_L9_N"/>
    <property type="match status" value="1"/>
</dbReference>
<dbReference type="SUPFAM" id="SSF55658">
    <property type="entry name" value="L9 N-domain-like"/>
    <property type="match status" value="1"/>
</dbReference>
<dbReference type="EMBL" id="CAFBPF010000229">
    <property type="protein sequence ID" value="CAB5024607.1"/>
    <property type="molecule type" value="Genomic_DNA"/>
</dbReference>
<evidence type="ECO:0000313" key="10">
    <source>
        <dbReference type="EMBL" id="CAB4987525.1"/>
    </source>
</evidence>
<dbReference type="Gene3D" id="3.10.430.100">
    <property type="entry name" value="Ribosomal protein L9, C-terminal domain"/>
    <property type="match status" value="1"/>
</dbReference>
<dbReference type="SUPFAM" id="SSF55653">
    <property type="entry name" value="Ribosomal protein L9 C-domain"/>
    <property type="match status" value="1"/>
</dbReference>
<dbReference type="GO" id="GO:0006412">
    <property type="term" value="P:translation"/>
    <property type="evidence" value="ECO:0007669"/>
    <property type="project" value="InterPro"/>
</dbReference>
<evidence type="ECO:0000313" key="11">
    <source>
        <dbReference type="EMBL" id="CAB5024607.1"/>
    </source>
</evidence>
<dbReference type="Gene3D" id="3.40.5.10">
    <property type="entry name" value="Ribosomal protein L9, N-terminal domain"/>
    <property type="match status" value="1"/>
</dbReference>
<dbReference type="GO" id="GO:0003735">
    <property type="term" value="F:structural constituent of ribosome"/>
    <property type="evidence" value="ECO:0007669"/>
    <property type="project" value="InterPro"/>
</dbReference>
<dbReference type="GO" id="GO:1990904">
    <property type="term" value="C:ribonucleoprotein complex"/>
    <property type="evidence" value="ECO:0007669"/>
    <property type="project" value="UniProtKB-KW"/>
</dbReference>
<keyword evidence="4" id="KW-0689">Ribosomal protein</keyword>
<protein>
    <recommendedName>
        <fullName evidence="6">50S ribosomal protein L9</fullName>
    </recommendedName>
</protein>
<dbReference type="GO" id="GO:0005840">
    <property type="term" value="C:ribosome"/>
    <property type="evidence" value="ECO:0007669"/>
    <property type="project" value="UniProtKB-KW"/>
</dbReference>
<dbReference type="AlphaFoldDB" id="A0A6J7N5S5"/>
<dbReference type="InterPro" id="IPR036791">
    <property type="entry name" value="Ribosomal_bL9_C_sf"/>
</dbReference>
<comment type="similarity">
    <text evidence="1">Belongs to the bacterial ribosomal protein bL9 family.</text>
</comment>
<dbReference type="PROSITE" id="PS00651">
    <property type="entry name" value="RIBOSOMAL_L9"/>
    <property type="match status" value="1"/>
</dbReference>
<dbReference type="InterPro" id="IPR020069">
    <property type="entry name" value="Ribosomal_bL9_C"/>
</dbReference>
<evidence type="ECO:0000313" key="9">
    <source>
        <dbReference type="EMBL" id="CAB4788188.1"/>
    </source>
</evidence>
<dbReference type="HAMAP" id="MF_00503">
    <property type="entry name" value="Ribosomal_bL9"/>
    <property type="match status" value="1"/>
</dbReference>
<evidence type="ECO:0000256" key="6">
    <source>
        <dbReference type="ARBA" id="ARBA00035456"/>
    </source>
</evidence>
<dbReference type="InterPro" id="IPR036935">
    <property type="entry name" value="Ribosomal_bL9_N_sf"/>
</dbReference>
<keyword evidence="3" id="KW-0694">RNA-binding</keyword>
<dbReference type="EMBL" id="CAEZZU010000033">
    <property type="protein sequence ID" value="CAB4772739.1"/>
    <property type="molecule type" value="Genomic_DNA"/>
</dbReference>
<accession>A0A6J7N5S5</accession>
<evidence type="ECO:0000313" key="8">
    <source>
        <dbReference type="EMBL" id="CAB4772739.1"/>
    </source>
</evidence>
<evidence type="ECO:0000256" key="4">
    <source>
        <dbReference type="ARBA" id="ARBA00022980"/>
    </source>
</evidence>
<keyword evidence="5" id="KW-0687">Ribonucleoprotein</keyword>
<evidence type="ECO:0000256" key="2">
    <source>
        <dbReference type="ARBA" id="ARBA00022730"/>
    </source>
</evidence>
<dbReference type="GO" id="GO:0019843">
    <property type="term" value="F:rRNA binding"/>
    <property type="evidence" value="ECO:0007669"/>
    <property type="project" value="UniProtKB-KW"/>
</dbReference>
<dbReference type="InterPro" id="IPR020594">
    <property type="entry name" value="Ribosomal_bL9_bac/chp"/>
</dbReference>
<evidence type="ECO:0000259" key="7">
    <source>
        <dbReference type="PROSITE" id="PS00651"/>
    </source>
</evidence>
<dbReference type="InterPro" id="IPR000244">
    <property type="entry name" value="Ribosomal_bL9"/>
</dbReference>
<sequence length="148" mass="15669">MKIVLRADVEHVGKKGDLCVVADGYARNYLVPRGLAIQATKGVIGQAEAMRRNRGARDTREREAAELVAGRLNGARVTVTARAGEGGKLFGSVTASDVATALSVIALTDVDRRSVTIAEAIKELGEFEVSVRLHEGVIAKATVEVVSE</sequence>
<dbReference type="InterPro" id="IPR020070">
    <property type="entry name" value="Ribosomal_bL9_N"/>
</dbReference>
<dbReference type="InterPro" id="IPR009027">
    <property type="entry name" value="Ribosomal_bL9/RNase_H1_N"/>
</dbReference>
<dbReference type="FunFam" id="3.40.5.10:FF:000003">
    <property type="entry name" value="50S ribosomal protein L9"/>
    <property type="match status" value="1"/>
</dbReference>
<dbReference type="Pfam" id="PF03948">
    <property type="entry name" value="Ribosomal_L9_C"/>
    <property type="match status" value="1"/>
</dbReference>
<gene>
    <name evidence="8" type="ORF">UFOPK2925_00368</name>
    <name evidence="9" type="ORF">UFOPK2996_00223</name>
    <name evidence="10" type="ORF">UFOPK3974_00751</name>
    <name evidence="11" type="ORF">UFOPK4071_01424</name>
</gene>
<evidence type="ECO:0000256" key="5">
    <source>
        <dbReference type="ARBA" id="ARBA00023274"/>
    </source>
</evidence>
<evidence type="ECO:0000256" key="3">
    <source>
        <dbReference type="ARBA" id="ARBA00022884"/>
    </source>
</evidence>
<organism evidence="10">
    <name type="scientific">freshwater metagenome</name>
    <dbReference type="NCBI Taxonomy" id="449393"/>
    <lineage>
        <taxon>unclassified sequences</taxon>
        <taxon>metagenomes</taxon>
        <taxon>ecological metagenomes</taxon>
    </lineage>
</organism>
<proteinExistence type="inferred from homology"/>
<feature type="domain" description="Ribosomal protein L9" evidence="7">
    <location>
        <begin position="13"/>
        <end position="40"/>
    </location>
</feature>
<dbReference type="EMBL" id="CAFAAH010000013">
    <property type="protein sequence ID" value="CAB4788188.1"/>
    <property type="molecule type" value="Genomic_DNA"/>
</dbReference>
<reference evidence="10" key="1">
    <citation type="submission" date="2020-05" db="EMBL/GenBank/DDBJ databases">
        <authorList>
            <person name="Chiriac C."/>
            <person name="Salcher M."/>
            <person name="Ghai R."/>
            <person name="Kavagutti S V."/>
        </authorList>
    </citation>
    <scope>NUCLEOTIDE SEQUENCE</scope>
</reference>
<dbReference type="EMBL" id="CAFBOR010000092">
    <property type="protein sequence ID" value="CAB4987525.1"/>
    <property type="molecule type" value="Genomic_DNA"/>
</dbReference>
<name>A0A6J7N5S5_9ZZZZ</name>
<dbReference type="PANTHER" id="PTHR21368">
    <property type="entry name" value="50S RIBOSOMAL PROTEIN L9"/>
    <property type="match status" value="1"/>
</dbReference>